<accession>A0A849KT34</accession>
<keyword evidence="4" id="KW-0574">Periplasm</keyword>
<dbReference type="AlphaFoldDB" id="A0A849KT34"/>
<proteinExistence type="predicted"/>
<evidence type="ECO:0000256" key="2">
    <source>
        <dbReference type="ARBA" id="ARBA00022448"/>
    </source>
</evidence>
<dbReference type="GO" id="GO:0019808">
    <property type="term" value="F:polyamine binding"/>
    <property type="evidence" value="ECO:0007669"/>
    <property type="project" value="InterPro"/>
</dbReference>
<dbReference type="Gene3D" id="3.40.190.10">
    <property type="entry name" value="Periplasmic binding protein-like II"/>
    <property type="match status" value="2"/>
</dbReference>
<organism evidence="6 7">
    <name type="scientific">Ochrobactrum soli</name>
    <dbReference type="NCBI Taxonomy" id="2448455"/>
    <lineage>
        <taxon>Bacteria</taxon>
        <taxon>Pseudomonadati</taxon>
        <taxon>Pseudomonadota</taxon>
        <taxon>Alphaproteobacteria</taxon>
        <taxon>Hyphomicrobiales</taxon>
        <taxon>Brucellaceae</taxon>
        <taxon>Brucella/Ochrobactrum group</taxon>
        <taxon>Ochrobactrum</taxon>
    </lineage>
</organism>
<feature type="chain" id="PRO_5032889549" evidence="5">
    <location>
        <begin position="28"/>
        <end position="371"/>
    </location>
</feature>
<evidence type="ECO:0000313" key="7">
    <source>
        <dbReference type="Proteomes" id="UP000574931"/>
    </source>
</evidence>
<evidence type="ECO:0000256" key="3">
    <source>
        <dbReference type="ARBA" id="ARBA00022729"/>
    </source>
</evidence>
<dbReference type="InterPro" id="IPR006059">
    <property type="entry name" value="SBP"/>
</dbReference>
<evidence type="ECO:0000256" key="1">
    <source>
        <dbReference type="ARBA" id="ARBA00004418"/>
    </source>
</evidence>
<feature type="signal peptide" evidence="5">
    <location>
        <begin position="1"/>
        <end position="27"/>
    </location>
</feature>
<dbReference type="PANTHER" id="PTHR30222">
    <property type="entry name" value="SPERMIDINE/PUTRESCINE-BINDING PERIPLASMIC PROTEIN"/>
    <property type="match status" value="1"/>
</dbReference>
<dbReference type="RefSeq" id="WP_171319309.1">
    <property type="nucleotide sequence ID" value="NZ_JABFCY010000017.1"/>
</dbReference>
<dbReference type="Proteomes" id="UP000574931">
    <property type="component" value="Unassembled WGS sequence"/>
</dbReference>
<evidence type="ECO:0000256" key="5">
    <source>
        <dbReference type="SAM" id="SignalP"/>
    </source>
</evidence>
<comment type="subcellular location">
    <subcellularLocation>
        <location evidence="1">Periplasm</location>
    </subcellularLocation>
</comment>
<name>A0A849KT34_9HYPH</name>
<protein>
    <submittedName>
        <fullName evidence="6">Extracellular solute-binding protein</fullName>
    </submittedName>
</protein>
<gene>
    <name evidence="6" type="ORF">HKX02_22035</name>
</gene>
<keyword evidence="3 5" id="KW-0732">Signal</keyword>
<dbReference type="PANTHER" id="PTHR30222:SF17">
    <property type="entry name" value="SPERMIDINE_PUTRESCINE-BINDING PERIPLASMIC PROTEIN"/>
    <property type="match status" value="1"/>
</dbReference>
<keyword evidence="7" id="KW-1185">Reference proteome</keyword>
<dbReference type="InterPro" id="IPR001188">
    <property type="entry name" value="Sperm_putr-bd"/>
</dbReference>
<evidence type="ECO:0000256" key="4">
    <source>
        <dbReference type="ARBA" id="ARBA00022764"/>
    </source>
</evidence>
<dbReference type="PRINTS" id="PR00909">
    <property type="entry name" value="SPERMDNBNDNG"/>
</dbReference>
<dbReference type="GO" id="GO:0042597">
    <property type="term" value="C:periplasmic space"/>
    <property type="evidence" value="ECO:0007669"/>
    <property type="project" value="UniProtKB-SubCell"/>
</dbReference>
<evidence type="ECO:0000313" key="6">
    <source>
        <dbReference type="EMBL" id="NNU62917.1"/>
    </source>
</evidence>
<reference evidence="6 7" key="1">
    <citation type="submission" date="2020-05" db="EMBL/GenBank/DDBJ databases">
        <title>Draft Genome Sequence of Ochrobactrum soli Isolated from Stable Fly Gut.</title>
        <authorList>
            <person name="Pileggi M.T."/>
            <person name="Vazhakkala L.J."/>
            <person name="Wong C.N."/>
        </authorList>
    </citation>
    <scope>NUCLEOTIDE SEQUENCE [LARGE SCALE GENOMIC DNA]</scope>
    <source>
        <strain evidence="6 7">MTP-C0764</strain>
    </source>
</reference>
<sequence>MNRREFLGRQGALLGAVGIAATFPSIAARTAASAEALNVTLKFLGWQGYDEPKAMGPLVAQGLTLDAQYITGNAEIITKLRSGGMGSIDVVTPGISAIGPLIKSKLVEPIDPKRLPSSDRLFAQFRNMSWQQSEGQNYAAPVSWSDYPLSYRADLFKDLPEKWEDLGDTKYRGKLITLDDPANLWLFARALFKTTDFSKLTKAQVNQVAEAFMPVKANLTTIAPSFGDITDVLARGDAQASVLGWRFIDSKLKAKGIDGASFVPPEDGTFLWCDSYCIAAKAPHLEQAYAFLEQMLSAEGNAIIVAAIGCGVVNADAVALLPEDQKKLYPYEDLPAFLEKNTFYIPPSLEAEGEIATMRDWTEAWERIKLS</sequence>
<keyword evidence="2" id="KW-0813">Transport</keyword>
<dbReference type="GO" id="GO:0015846">
    <property type="term" value="P:polyamine transport"/>
    <property type="evidence" value="ECO:0007669"/>
    <property type="project" value="InterPro"/>
</dbReference>
<dbReference type="SUPFAM" id="SSF53850">
    <property type="entry name" value="Periplasmic binding protein-like II"/>
    <property type="match status" value="1"/>
</dbReference>
<dbReference type="EMBL" id="JABFCY010000017">
    <property type="protein sequence ID" value="NNU62917.1"/>
    <property type="molecule type" value="Genomic_DNA"/>
</dbReference>
<comment type="caution">
    <text evidence="6">The sequence shown here is derived from an EMBL/GenBank/DDBJ whole genome shotgun (WGS) entry which is preliminary data.</text>
</comment>
<dbReference type="Pfam" id="PF13416">
    <property type="entry name" value="SBP_bac_8"/>
    <property type="match status" value="1"/>
</dbReference>